<comment type="subcellular location">
    <subcellularLocation>
        <location evidence="9">Cytoplasm</location>
    </subcellularLocation>
</comment>
<dbReference type="UniPathway" id="UPA00241">
    <property type="reaction ID" value="UER00355"/>
</dbReference>
<comment type="subunit">
    <text evidence="9">Homohexamer.</text>
</comment>
<dbReference type="InterPro" id="IPR004821">
    <property type="entry name" value="Cyt_trans-like"/>
</dbReference>
<name>A0A5C0B586_9BURK</name>
<evidence type="ECO:0000259" key="10">
    <source>
        <dbReference type="Pfam" id="PF01467"/>
    </source>
</evidence>
<evidence type="ECO:0000256" key="9">
    <source>
        <dbReference type="HAMAP-Rule" id="MF_00151"/>
    </source>
</evidence>
<gene>
    <name evidence="9 11" type="primary">coaD</name>
    <name evidence="11" type="ORF">FXN63_25450</name>
</gene>
<dbReference type="HAMAP" id="MF_00151">
    <property type="entry name" value="PPAT_bact"/>
    <property type="match status" value="1"/>
</dbReference>
<dbReference type="PRINTS" id="PR01020">
    <property type="entry name" value="LPSBIOSNTHSS"/>
</dbReference>
<keyword evidence="6 9" id="KW-0460">Magnesium</keyword>
<keyword evidence="12" id="KW-1185">Reference proteome</keyword>
<evidence type="ECO:0000256" key="8">
    <source>
        <dbReference type="ARBA" id="ARBA00029346"/>
    </source>
</evidence>
<dbReference type="KEGG" id="pacr:FXN63_25450"/>
<comment type="function">
    <text evidence="9">Reversibly transfers an adenylyl group from ATP to 4'-phosphopantetheine, yielding dephospho-CoA (dPCoA) and pyrophosphate.</text>
</comment>
<feature type="binding site" evidence="9">
    <location>
        <position position="73"/>
    </location>
    <ligand>
        <name>substrate</name>
    </ligand>
</feature>
<keyword evidence="7 9" id="KW-0173">Coenzyme A biosynthesis</keyword>
<feature type="binding site" evidence="9">
    <location>
        <position position="41"/>
    </location>
    <ligand>
        <name>substrate</name>
    </ligand>
</feature>
<evidence type="ECO:0000256" key="5">
    <source>
        <dbReference type="ARBA" id="ARBA00022840"/>
    </source>
</evidence>
<evidence type="ECO:0000313" key="11">
    <source>
        <dbReference type="EMBL" id="QEI08823.1"/>
    </source>
</evidence>
<evidence type="ECO:0000256" key="1">
    <source>
        <dbReference type="ARBA" id="ARBA00022490"/>
    </source>
</evidence>
<keyword evidence="3 9" id="KW-0548">Nucleotidyltransferase</keyword>
<dbReference type="Pfam" id="PF01467">
    <property type="entry name" value="CTP_transf_like"/>
    <property type="match status" value="1"/>
</dbReference>
<dbReference type="InterPro" id="IPR014729">
    <property type="entry name" value="Rossmann-like_a/b/a_fold"/>
</dbReference>
<protein>
    <recommendedName>
        <fullName evidence="9">Phosphopantetheine adenylyltransferase</fullName>
        <ecNumber evidence="9">2.7.7.3</ecNumber>
    </recommendedName>
    <alternativeName>
        <fullName evidence="9">Dephospho-CoA pyrophosphorylase</fullName>
    </alternativeName>
    <alternativeName>
        <fullName evidence="9">Pantetheine-phosphate adenylyltransferase</fullName>
        <shortName evidence="9">PPAT</shortName>
    </alternativeName>
</protein>
<dbReference type="NCBIfam" id="TIGR00125">
    <property type="entry name" value="cyt_tran_rel"/>
    <property type="match status" value="1"/>
</dbReference>
<keyword evidence="4 9" id="KW-0547">Nucleotide-binding</keyword>
<accession>A0A5C0B586</accession>
<dbReference type="CDD" id="cd02163">
    <property type="entry name" value="PPAT"/>
    <property type="match status" value="1"/>
</dbReference>
<dbReference type="SUPFAM" id="SSF52374">
    <property type="entry name" value="Nucleotidylyl transferase"/>
    <property type="match status" value="1"/>
</dbReference>
<sequence>MITAVYPGTFDPMTRGHEDLVRRAAGLFDRLVVGVAHSRNKQPFFSVHERVEIAREILSHYPNVEVHSFAGLLKDFVRKQDARVIVRGLRAVSDFEYEFQMAGMNRYLLPDVETMFLTPSDQYQFISGSIVREIAQLGGDVSKFVFPSVERWLQTKVSQLGGRDVPEL</sequence>
<dbReference type="EC" id="2.7.7.3" evidence="9"/>
<proteinExistence type="inferred from homology"/>
<dbReference type="NCBIfam" id="TIGR01510">
    <property type="entry name" value="coaD_prev_kdtB"/>
    <property type="match status" value="1"/>
</dbReference>
<organism evidence="11 12">
    <name type="scientific">Pigmentiphaga aceris</name>
    <dbReference type="NCBI Taxonomy" id="1940612"/>
    <lineage>
        <taxon>Bacteria</taxon>
        <taxon>Pseudomonadati</taxon>
        <taxon>Pseudomonadota</taxon>
        <taxon>Betaproteobacteria</taxon>
        <taxon>Burkholderiales</taxon>
        <taxon>Alcaligenaceae</taxon>
        <taxon>Pigmentiphaga</taxon>
    </lineage>
</organism>
<dbReference type="InterPro" id="IPR001980">
    <property type="entry name" value="PPAT"/>
</dbReference>
<evidence type="ECO:0000256" key="3">
    <source>
        <dbReference type="ARBA" id="ARBA00022695"/>
    </source>
</evidence>
<feature type="binding site" evidence="9">
    <location>
        <position position="17"/>
    </location>
    <ligand>
        <name>ATP</name>
        <dbReference type="ChEBI" id="CHEBI:30616"/>
    </ligand>
</feature>
<feature type="site" description="Transition state stabilizer" evidence="9">
    <location>
        <position position="17"/>
    </location>
</feature>
<dbReference type="AlphaFoldDB" id="A0A5C0B586"/>
<dbReference type="GO" id="GO:0015937">
    <property type="term" value="P:coenzyme A biosynthetic process"/>
    <property type="evidence" value="ECO:0007669"/>
    <property type="project" value="UniProtKB-UniRule"/>
</dbReference>
<feature type="binding site" evidence="9">
    <location>
        <position position="98"/>
    </location>
    <ligand>
        <name>ATP</name>
        <dbReference type="ChEBI" id="CHEBI:30616"/>
    </ligand>
</feature>
<keyword evidence="2 9" id="KW-0808">Transferase</keyword>
<feature type="binding site" evidence="9">
    <location>
        <position position="9"/>
    </location>
    <ligand>
        <name>substrate</name>
    </ligand>
</feature>
<feature type="binding site" evidence="9">
    <location>
        <begin position="123"/>
        <end position="129"/>
    </location>
    <ligand>
        <name>ATP</name>
        <dbReference type="ChEBI" id="CHEBI:30616"/>
    </ligand>
</feature>
<dbReference type="OrthoDB" id="9806661at2"/>
<comment type="similarity">
    <text evidence="9">Belongs to the bacterial CoaD family.</text>
</comment>
<keyword evidence="1 9" id="KW-0963">Cytoplasm</keyword>
<comment type="pathway">
    <text evidence="9">Cofactor biosynthesis; coenzyme A biosynthesis; CoA from (R)-pantothenate: step 4/5.</text>
</comment>
<evidence type="ECO:0000256" key="6">
    <source>
        <dbReference type="ARBA" id="ARBA00022842"/>
    </source>
</evidence>
<dbReference type="PANTHER" id="PTHR21342">
    <property type="entry name" value="PHOSPHOPANTETHEINE ADENYLYLTRANSFERASE"/>
    <property type="match status" value="1"/>
</dbReference>
<feature type="domain" description="Cytidyltransferase-like" evidence="10">
    <location>
        <begin position="5"/>
        <end position="133"/>
    </location>
</feature>
<reference evidence="11 12" key="1">
    <citation type="submission" date="2019-08" db="EMBL/GenBank/DDBJ databases">
        <title>Amphibian skin-associated Pigmentiphaga: genome sequence and occurrence across geography and hosts.</title>
        <authorList>
            <person name="Bletz M.C."/>
            <person name="Bunk B."/>
            <person name="Sproeer C."/>
            <person name="Biwer P."/>
            <person name="Reiter S."/>
            <person name="Rabemananjara F.C.E."/>
            <person name="Schulz S."/>
            <person name="Overmann J."/>
            <person name="Vences M."/>
        </authorList>
    </citation>
    <scope>NUCLEOTIDE SEQUENCE [LARGE SCALE GENOMIC DNA]</scope>
    <source>
        <strain evidence="11 12">Mada1488</strain>
    </source>
</reference>
<evidence type="ECO:0000313" key="12">
    <source>
        <dbReference type="Proteomes" id="UP000325161"/>
    </source>
</evidence>
<dbReference type="GO" id="GO:0005524">
    <property type="term" value="F:ATP binding"/>
    <property type="evidence" value="ECO:0007669"/>
    <property type="project" value="UniProtKB-KW"/>
</dbReference>
<dbReference type="EMBL" id="CP043046">
    <property type="protein sequence ID" value="QEI08823.1"/>
    <property type="molecule type" value="Genomic_DNA"/>
</dbReference>
<evidence type="ECO:0000256" key="2">
    <source>
        <dbReference type="ARBA" id="ARBA00022679"/>
    </source>
</evidence>
<dbReference type="Proteomes" id="UP000325161">
    <property type="component" value="Chromosome"/>
</dbReference>
<dbReference type="GO" id="GO:0005737">
    <property type="term" value="C:cytoplasm"/>
    <property type="evidence" value="ECO:0007669"/>
    <property type="project" value="UniProtKB-SubCell"/>
</dbReference>
<comment type="cofactor">
    <cofactor evidence="9">
        <name>Mg(2+)</name>
        <dbReference type="ChEBI" id="CHEBI:18420"/>
    </cofactor>
</comment>
<feature type="binding site" evidence="9">
    <location>
        <begin position="88"/>
        <end position="90"/>
    </location>
    <ligand>
        <name>ATP</name>
        <dbReference type="ChEBI" id="CHEBI:30616"/>
    </ligand>
</feature>
<feature type="binding site" evidence="9">
    <location>
        <begin position="9"/>
        <end position="10"/>
    </location>
    <ligand>
        <name>ATP</name>
        <dbReference type="ChEBI" id="CHEBI:30616"/>
    </ligand>
</feature>
<comment type="catalytic activity">
    <reaction evidence="8 9">
        <text>(R)-4'-phosphopantetheine + ATP + H(+) = 3'-dephospho-CoA + diphosphate</text>
        <dbReference type="Rhea" id="RHEA:19801"/>
        <dbReference type="ChEBI" id="CHEBI:15378"/>
        <dbReference type="ChEBI" id="CHEBI:30616"/>
        <dbReference type="ChEBI" id="CHEBI:33019"/>
        <dbReference type="ChEBI" id="CHEBI:57328"/>
        <dbReference type="ChEBI" id="CHEBI:61723"/>
        <dbReference type="EC" id="2.7.7.3"/>
    </reaction>
</comment>
<evidence type="ECO:0000256" key="4">
    <source>
        <dbReference type="ARBA" id="ARBA00022741"/>
    </source>
</evidence>
<dbReference type="Gene3D" id="3.40.50.620">
    <property type="entry name" value="HUPs"/>
    <property type="match status" value="1"/>
</dbReference>
<dbReference type="GO" id="GO:0004595">
    <property type="term" value="F:pantetheine-phosphate adenylyltransferase activity"/>
    <property type="evidence" value="ECO:0007669"/>
    <property type="project" value="UniProtKB-UniRule"/>
</dbReference>
<keyword evidence="5 9" id="KW-0067">ATP-binding</keyword>
<dbReference type="RefSeq" id="WP_148818331.1">
    <property type="nucleotide sequence ID" value="NZ_CP043046.1"/>
</dbReference>
<dbReference type="PANTHER" id="PTHR21342:SF1">
    <property type="entry name" value="PHOSPHOPANTETHEINE ADENYLYLTRANSFERASE"/>
    <property type="match status" value="1"/>
</dbReference>
<feature type="binding site" evidence="9">
    <location>
        <position position="87"/>
    </location>
    <ligand>
        <name>substrate</name>
    </ligand>
</feature>
<evidence type="ECO:0000256" key="7">
    <source>
        <dbReference type="ARBA" id="ARBA00022993"/>
    </source>
</evidence>